<evidence type="ECO:0000313" key="2">
    <source>
        <dbReference type="Proteomes" id="UP000319894"/>
    </source>
</evidence>
<comment type="caution">
    <text evidence="1">The sequence shown here is derived from an EMBL/GenBank/DDBJ whole genome shotgun (WGS) entry which is preliminary data.</text>
</comment>
<protein>
    <submittedName>
        <fullName evidence="1">Cobalamin biosynthesis protein</fullName>
    </submittedName>
</protein>
<dbReference type="EMBL" id="QMDX01000001">
    <property type="protein sequence ID" value="TSD16044.1"/>
    <property type="molecule type" value="Genomic_DNA"/>
</dbReference>
<evidence type="ECO:0000313" key="1">
    <source>
        <dbReference type="EMBL" id="TSD16044.1"/>
    </source>
</evidence>
<dbReference type="RefSeq" id="WP_144260523.1">
    <property type="nucleotide sequence ID" value="NZ_QMDX01000001.1"/>
</dbReference>
<sequence length="233" mass="24800">MSDAPAAGDHDPPRDLLAAHPETAYFWGRVAGDGDLTGERVRVRAAEESVARRLAAIAGDDGRLAGERTVERPYAHDASLARVEDEYTVKVFGGAADRAAAAFGLPIDGTDGGYRLDALADHDRQLLRGLIEAAGTVCFRESEGVVGVSFVHEARPLLEWVREALADHGFGSDELSETSSGGYWFGVADTDTAAFGEWVYEGSDATGLYADDRRTKLLRSIERAASVSNAGGD</sequence>
<dbReference type="InParanoid" id="A0A554NF74"/>
<accession>A0A554NF74</accession>
<organism evidence="1 2">
    <name type="scientific">Haloglomus irregulare</name>
    <dbReference type="NCBI Taxonomy" id="2234134"/>
    <lineage>
        <taxon>Archaea</taxon>
        <taxon>Methanobacteriati</taxon>
        <taxon>Methanobacteriota</taxon>
        <taxon>Stenosarchaea group</taxon>
        <taxon>Halobacteria</taxon>
        <taxon>Halobacteriales</taxon>
        <taxon>Natronomonadaceae</taxon>
        <taxon>Haloglomus</taxon>
    </lineage>
</organism>
<keyword evidence="2" id="KW-1185">Reference proteome</keyword>
<name>A0A554NF74_9EURY</name>
<proteinExistence type="predicted"/>
<dbReference type="Proteomes" id="UP000319894">
    <property type="component" value="Unassembled WGS sequence"/>
</dbReference>
<dbReference type="AlphaFoldDB" id="A0A554NF74"/>
<gene>
    <name evidence="1" type="ORF">DP107_02355</name>
</gene>
<dbReference type="OrthoDB" id="318818at2157"/>
<dbReference type="Pfam" id="PF26411">
    <property type="entry name" value="LAGLIDADG_4"/>
    <property type="match status" value="1"/>
</dbReference>
<dbReference type="InterPro" id="IPR058749">
    <property type="entry name" value="Homing_endonuclease-like"/>
</dbReference>
<reference evidence="1 2" key="1">
    <citation type="submission" date="2018-06" db="EMBL/GenBank/DDBJ databases">
        <title>Natronomonas sp. F16-60 a new haloarchaeon isolated from a solar saltern of Isla Cristina, Huelva, Spain.</title>
        <authorList>
            <person name="Duran-Viseras A."/>
            <person name="Sanchez-Porro C."/>
            <person name="Ventosa A."/>
        </authorList>
    </citation>
    <scope>NUCLEOTIDE SEQUENCE [LARGE SCALE GENOMIC DNA]</scope>
    <source>
        <strain evidence="1 2">F16-60</strain>
    </source>
</reference>